<evidence type="ECO:0000256" key="6">
    <source>
        <dbReference type="ARBA" id="ARBA00023002"/>
    </source>
</evidence>
<keyword evidence="16" id="KW-1185">Reference proteome</keyword>
<evidence type="ECO:0000256" key="9">
    <source>
        <dbReference type="ARBA" id="ARBA00048864"/>
    </source>
</evidence>
<accession>A0A9P0K3M2</accession>
<feature type="region of interest" description="Disordered" evidence="11">
    <location>
        <begin position="281"/>
        <end position="301"/>
    </location>
</feature>
<keyword evidence="8" id="KW-0325">Glycoprotein</keyword>
<dbReference type="InterPro" id="IPR036249">
    <property type="entry name" value="Thioredoxin-like_sf"/>
</dbReference>
<dbReference type="Gene3D" id="1.20.120.310">
    <property type="entry name" value="ERV/ALR sulfhydryl oxidase domain"/>
    <property type="match status" value="1"/>
</dbReference>
<dbReference type="GO" id="GO:0006457">
    <property type="term" value="P:protein folding"/>
    <property type="evidence" value="ECO:0007669"/>
    <property type="project" value="TreeGrafter"/>
</dbReference>
<evidence type="ECO:0000259" key="13">
    <source>
        <dbReference type="PROSITE" id="PS51324"/>
    </source>
</evidence>
<evidence type="ECO:0000259" key="14">
    <source>
        <dbReference type="PROSITE" id="PS51352"/>
    </source>
</evidence>
<dbReference type="OrthoDB" id="59470at2759"/>
<reference evidence="15" key="1">
    <citation type="submission" date="2022-03" db="EMBL/GenBank/DDBJ databases">
        <authorList>
            <person name="Sayadi A."/>
        </authorList>
    </citation>
    <scope>NUCLEOTIDE SEQUENCE</scope>
</reference>
<keyword evidence="4 12" id="KW-0732">Signal</keyword>
<keyword evidence="6 10" id="KW-0560">Oxidoreductase</keyword>
<feature type="chain" id="PRO_5040450415" description="Sulfhydryl oxidase" evidence="12">
    <location>
        <begin position="24"/>
        <end position="591"/>
    </location>
</feature>
<comment type="similarity">
    <text evidence="2">Belongs to the quiescin-sulfhydryl oxidase (QSOX) family.</text>
</comment>
<dbReference type="InterPro" id="IPR039798">
    <property type="entry name" value="Sulfhydryl_oxidase"/>
</dbReference>
<gene>
    <name evidence="15" type="ORF">ACAOBT_LOCUS6586</name>
</gene>
<name>A0A9P0K3M2_ACAOB</name>
<dbReference type="PROSITE" id="PS51352">
    <property type="entry name" value="THIOREDOXIN_2"/>
    <property type="match status" value="1"/>
</dbReference>
<dbReference type="Gene3D" id="1.20.120.1960">
    <property type="entry name" value="QSOX sulfhydryl oxidase domain"/>
    <property type="match status" value="1"/>
</dbReference>
<feature type="domain" description="Thioredoxin" evidence="14">
    <location>
        <begin position="18"/>
        <end position="157"/>
    </location>
</feature>
<dbReference type="GO" id="GO:0016971">
    <property type="term" value="F:flavin-dependent sulfhydryl oxidase activity"/>
    <property type="evidence" value="ECO:0007669"/>
    <property type="project" value="InterPro"/>
</dbReference>
<dbReference type="GO" id="GO:0005615">
    <property type="term" value="C:extracellular space"/>
    <property type="evidence" value="ECO:0007669"/>
    <property type="project" value="TreeGrafter"/>
</dbReference>
<evidence type="ECO:0000256" key="11">
    <source>
        <dbReference type="SAM" id="MobiDB-lite"/>
    </source>
</evidence>
<evidence type="ECO:0000313" key="15">
    <source>
        <dbReference type="EMBL" id="CAH1965940.1"/>
    </source>
</evidence>
<dbReference type="InterPro" id="IPR036774">
    <property type="entry name" value="ERV/ALR_sulphydryl_oxid_sf"/>
</dbReference>
<evidence type="ECO:0000256" key="7">
    <source>
        <dbReference type="ARBA" id="ARBA00023157"/>
    </source>
</evidence>
<dbReference type="PANTHER" id="PTHR22897:SF8">
    <property type="entry name" value="SULFHYDRYL OXIDASE"/>
    <property type="match status" value="1"/>
</dbReference>
<dbReference type="Pfam" id="PF04777">
    <property type="entry name" value="Evr1_Alr"/>
    <property type="match status" value="1"/>
</dbReference>
<evidence type="ECO:0000256" key="1">
    <source>
        <dbReference type="ARBA" id="ARBA00001974"/>
    </source>
</evidence>
<evidence type="ECO:0000256" key="4">
    <source>
        <dbReference type="ARBA" id="ARBA00022729"/>
    </source>
</evidence>
<organism evidence="15 16">
    <name type="scientific">Acanthoscelides obtectus</name>
    <name type="common">Bean weevil</name>
    <name type="synonym">Bruchus obtectus</name>
    <dbReference type="NCBI Taxonomy" id="200917"/>
    <lineage>
        <taxon>Eukaryota</taxon>
        <taxon>Metazoa</taxon>
        <taxon>Ecdysozoa</taxon>
        <taxon>Arthropoda</taxon>
        <taxon>Hexapoda</taxon>
        <taxon>Insecta</taxon>
        <taxon>Pterygota</taxon>
        <taxon>Neoptera</taxon>
        <taxon>Endopterygota</taxon>
        <taxon>Coleoptera</taxon>
        <taxon>Polyphaga</taxon>
        <taxon>Cucujiformia</taxon>
        <taxon>Chrysomeloidea</taxon>
        <taxon>Chrysomelidae</taxon>
        <taxon>Bruchinae</taxon>
        <taxon>Bruchini</taxon>
        <taxon>Acanthoscelides</taxon>
    </lineage>
</organism>
<comment type="caution">
    <text evidence="15">The sequence shown here is derived from an EMBL/GenBank/DDBJ whole genome shotgun (WGS) entry which is preliminary data.</text>
</comment>
<dbReference type="GO" id="GO:0003756">
    <property type="term" value="F:protein disulfide isomerase activity"/>
    <property type="evidence" value="ECO:0007669"/>
    <property type="project" value="TreeGrafter"/>
</dbReference>
<evidence type="ECO:0000256" key="10">
    <source>
        <dbReference type="RuleBase" id="RU371123"/>
    </source>
</evidence>
<dbReference type="FunFam" id="1.20.120.310:FF:000001">
    <property type="entry name" value="Sulfhydryl oxidase"/>
    <property type="match status" value="1"/>
</dbReference>
<evidence type="ECO:0000256" key="3">
    <source>
        <dbReference type="ARBA" id="ARBA00022630"/>
    </source>
</evidence>
<dbReference type="InterPro" id="IPR013766">
    <property type="entry name" value="Thioredoxin_domain"/>
</dbReference>
<dbReference type="PANTHER" id="PTHR22897">
    <property type="entry name" value="QUIESCIN Q6-RELATED SULFHYDRYL OXIDASE"/>
    <property type="match status" value="1"/>
</dbReference>
<dbReference type="Proteomes" id="UP001152888">
    <property type="component" value="Unassembled WGS sequence"/>
</dbReference>
<proteinExistence type="inferred from homology"/>
<dbReference type="Gene3D" id="3.40.30.10">
    <property type="entry name" value="Glutaredoxin"/>
    <property type="match status" value="2"/>
</dbReference>
<dbReference type="EMBL" id="CAKOFQ010006729">
    <property type="protein sequence ID" value="CAH1965940.1"/>
    <property type="molecule type" value="Genomic_DNA"/>
</dbReference>
<dbReference type="SUPFAM" id="SSF69000">
    <property type="entry name" value="FAD-dependent thiol oxidase"/>
    <property type="match status" value="1"/>
</dbReference>
<dbReference type="GO" id="GO:0000139">
    <property type="term" value="C:Golgi membrane"/>
    <property type="evidence" value="ECO:0007669"/>
    <property type="project" value="TreeGrafter"/>
</dbReference>
<keyword evidence="3 10" id="KW-0285">Flavoprotein</keyword>
<dbReference type="PROSITE" id="PS51324">
    <property type="entry name" value="ERV_ALR"/>
    <property type="match status" value="1"/>
</dbReference>
<dbReference type="EC" id="1.8.3.2" evidence="10"/>
<dbReference type="AlphaFoldDB" id="A0A9P0K3M2"/>
<feature type="signal peptide" evidence="12">
    <location>
        <begin position="1"/>
        <end position="23"/>
    </location>
</feature>
<evidence type="ECO:0000256" key="5">
    <source>
        <dbReference type="ARBA" id="ARBA00022827"/>
    </source>
</evidence>
<evidence type="ECO:0000256" key="8">
    <source>
        <dbReference type="ARBA" id="ARBA00023180"/>
    </source>
</evidence>
<keyword evidence="5 10" id="KW-0274">FAD</keyword>
<dbReference type="Pfam" id="PF00085">
    <property type="entry name" value="Thioredoxin"/>
    <property type="match status" value="1"/>
</dbReference>
<sequence>MKAFVLFTLFSLLNFSGPAVIQSADNTETEGLYTEDDNVEILTVENFKEKVFGSKHAWLVEFYNAYCGFCRRFAPVWKEFTSDIVSWQDLVKVGVVDCNRDTNIPVCAEFEVYRYPTLIYFHEKYLNGTGRKLPPHDKEKIDDPKENRIKLADALIQEQLEGRGTIYPNLLHYNYSDSSKLFEVPRQPKYVFLVVIPTNSTIGVELAMYYHQVPEIAIRYTYDNNTKLFNALNVRTTPSLFVVERDGSFKVLTVYSSDTEGFRTAIERFLKSANINVRKVEPKKKTEISSENKDKNDDKQLLNEIKRKGDAVFQGDLESALRYSLTREIGVQKEIKGKRLEALRLYLDVLEKYFPFGDNGKSLMKEIKELAYKSDNVNGLDIRKKVLEAGKSEKKVFSTPQRWVGCIGSTSAYRGYPCSLWKMFHFLTVNAALDNSFHFEHESVALRAMHGYIKNFFGCTECSNHFQEMASRRNIFDVSTRKKAVLWLWEAHNEVNNRLHGDLTEDPEFLKNPFPYRNRCPQCQHPNGQWNEEEVYKYLTNMYNKDNINYLGSNKDALMTNSALSNKRIRRNVNLLLLATAIYTFRGYVTL</sequence>
<dbReference type="InterPro" id="IPR040986">
    <property type="entry name" value="QSOX_FAD-bd_dom"/>
</dbReference>
<dbReference type="Pfam" id="PF18371">
    <property type="entry name" value="FAD_SOX"/>
    <property type="match status" value="1"/>
</dbReference>
<evidence type="ECO:0000313" key="16">
    <source>
        <dbReference type="Proteomes" id="UP001152888"/>
    </source>
</evidence>
<dbReference type="InterPro" id="IPR017905">
    <property type="entry name" value="ERV/ALR_sulphydryl_oxidase"/>
</dbReference>
<keyword evidence="7" id="KW-1015">Disulfide bond</keyword>
<dbReference type="FunFam" id="1.20.120.1960:FF:000001">
    <property type="entry name" value="Sulfhydryl oxidase"/>
    <property type="match status" value="1"/>
</dbReference>
<evidence type="ECO:0000256" key="12">
    <source>
        <dbReference type="SAM" id="SignalP"/>
    </source>
</evidence>
<comment type="cofactor">
    <cofactor evidence="1 10">
        <name>FAD</name>
        <dbReference type="ChEBI" id="CHEBI:57692"/>
    </cofactor>
</comment>
<evidence type="ECO:0000256" key="2">
    <source>
        <dbReference type="ARBA" id="ARBA00006041"/>
    </source>
</evidence>
<protein>
    <recommendedName>
        <fullName evidence="10">Sulfhydryl oxidase</fullName>
        <ecNumber evidence="10">1.8.3.2</ecNumber>
    </recommendedName>
</protein>
<feature type="domain" description="ERV/ALR sulfhydryl oxidase" evidence="13">
    <location>
        <begin position="409"/>
        <end position="514"/>
    </location>
</feature>
<comment type="catalytic activity">
    <reaction evidence="9 10">
        <text>2 R'C(R)SH + O2 = R'C(R)S-S(R)CR' + H2O2</text>
        <dbReference type="Rhea" id="RHEA:17357"/>
        <dbReference type="ChEBI" id="CHEBI:15379"/>
        <dbReference type="ChEBI" id="CHEBI:16240"/>
        <dbReference type="ChEBI" id="CHEBI:16520"/>
        <dbReference type="ChEBI" id="CHEBI:17412"/>
        <dbReference type="EC" id="1.8.3.2"/>
    </reaction>
</comment>
<dbReference type="SUPFAM" id="SSF52833">
    <property type="entry name" value="Thioredoxin-like"/>
    <property type="match status" value="2"/>
</dbReference>
<dbReference type="InterPro" id="IPR042568">
    <property type="entry name" value="QSOX_FAD-bd_sf"/>
</dbReference>